<accession>A0A1M6NHF8</accession>
<keyword evidence="2" id="KW-0732">Signal</keyword>
<evidence type="ECO:0000313" key="3">
    <source>
        <dbReference type="EMBL" id="SHJ95066.1"/>
    </source>
</evidence>
<protein>
    <recommendedName>
        <fullName evidence="5">Collagen triple helix repeat-containing protein</fullName>
    </recommendedName>
</protein>
<dbReference type="OrthoDB" id="679784at2"/>
<dbReference type="AlphaFoldDB" id="A0A1M6NHF8"/>
<dbReference type="PROSITE" id="PS51257">
    <property type="entry name" value="PROKAR_LIPOPROTEIN"/>
    <property type="match status" value="1"/>
</dbReference>
<proteinExistence type="predicted"/>
<feature type="chain" id="PRO_5013110589" description="Collagen triple helix repeat-containing protein" evidence="2">
    <location>
        <begin position="24"/>
        <end position="203"/>
    </location>
</feature>
<evidence type="ECO:0008006" key="5">
    <source>
        <dbReference type="Google" id="ProtNLM"/>
    </source>
</evidence>
<organism evidence="3 4">
    <name type="scientific">Pseudozobellia thermophila</name>
    <dbReference type="NCBI Taxonomy" id="192903"/>
    <lineage>
        <taxon>Bacteria</taxon>
        <taxon>Pseudomonadati</taxon>
        <taxon>Bacteroidota</taxon>
        <taxon>Flavobacteriia</taxon>
        <taxon>Flavobacteriales</taxon>
        <taxon>Flavobacteriaceae</taxon>
        <taxon>Pseudozobellia</taxon>
    </lineage>
</organism>
<dbReference type="Gene3D" id="1.20.5.320">
    <property type="entry name" value="6-Phosphogluconate Dehydrogenase, domain 3"/>
    <property type="match status" value="1"/>
</dbReference>
<gene>
    <name evidence="3" type="ORF">SAMN04488513_11360</name>
</gene>
<evidence type="ECO:0000256" key="1">
    <source>
        <dbReference type="SAM" id="MobiDB-lite"/>
    </source>
</evidence>
<sequence>MKTTLRFLFCMFMSIGLLTTSCSKDGDVGPIGPQGEQGIQGEEGPQGPQGPAGEDGNANVIASEWFSLSFEKTLVNGIPHFNGNRAAPEITSDIVEEGTVIVYGKLNGYVESIWPTDKVAQFPITVMHYVLGDTQIAVYKAYISEGNIQINITENNDIHDGVSPYDRFRYVVIPSSSTTGKSQGPNFDKMSYQEVMDYLGLDY</sequence>
<reference evidence="4" key="1">
    <citation type="submission" date="2016-11" db="EMBL/GenBank/DDBJ databases">
        <authorList>
            <person name="Varghese N."/>
            <person name="Submissions S."/>
        </authorList>
    </citation>
    <scope>NUCLEOTIDE SEQUENCE [LARGE SCALE GENOMIC DNA]</scope>
    <source>
        <strain evidence="4">DSM 19858</strain>
    </source>
</reference>
<dbReference type="EMBL" id="FQYU01000013">
    <property type="protein sequence ID" value="SHJ95066.1"/>
    <property type="molecule type" value="Genomic_DNA"/>
</dbReference>
<evidence type="ECO:0000313" key="4">
    <source>
        <dbReference type="Proteomes" id="UP000184543"/>
    </source>
</evidence>
<dbReference type="Proteomes" id="UP000184543">
    <property type="component" value="Unassembled WGS sequence"/>
</dbReference>
<keyword evidence="4" id="KW-1185">Reference proteome</keyword>
<evidence type="ECO:0000256" key="2">
    <source>
        <dbReference type="SAM" id="SignalP"/>
    </source>
</evidence>
<feature type="region of interest" description="Disordered" evidence="1">
    <location>
        <begin position="27"/>
        <end position="56"/>
    </location>
</feature>
<dbReference type="RefSeq" id="WP_139278149.1">
    <property type="nucleotide sequence ID" value="NZ_FQYU01000013.1"/>
</dbReference>
<dbReference type="STRING" id="192903.SAMN04488513_11360"/>
<feature type="signal peptide" evidence="2">
    <location>
        <begin position="1"/>
        <end position="23"/>
    </location>
</feature>
<feature type="compositionally biased region" description="Low complexity" evidence="1">
    <location>
        <begin position="30"/>
        <end position="54"/>
    </location>
</feature>
<name>A0A1M6NHF8_9FLAO</name>